<feature type="domain" description="Carbohydrate kinase PfkB" evidence="3">
    <location>
        <begin position="29"/>
        <end position="286"/>
    </location>
</feature>
<dbReference type="EMBL" id="BAABIS010000001">
    <property type="protein sequence ID" value="GAA4873870.1"/>
    <property type="molecule type" value="Genomic_DNA"/>
</dbReference>
<dbReference type="Proteomes" id="UP001501752">
    <property type="component" value="Unassembled WGS sequence"/>
</dbReference>
<dbReference type="Gene3D" id="3.40.1190.20">
    <property type="match status" value="1"/>
</dbReference>
<protein>
    <submittedName>
        <fullName evidence="4">1-phosphofructokinase</fullName>
    </submittedName>
</protein>
<keyword evidence="2" id="KW-0418">Kinase</keyword>
<dbReference type="PANTHER" id="PTHR10584:SF166">
    <property type="entry name" value="RIBOKINASE"/>
    <property type="match status" value="1"/>
</dbReference>
<keyword evidence="5" id="KW-1185">Reference proteome</keyword>
<evidence type="ECO:0000313" key="4">
    <source>
        <dbReference type="EMBL" id="GAA4873870.1"/>
    </source>
</evidence>
<accession>A0ABP9EBA2</accession>
<name>A0ABP9EBA2_9ACTN</name>
<dbReference type="Pfam" id="PF00294">
    <property type="entry name" value="PfkB"/>
    <property type="match status" value="1"/>
</dbReference>
<evidence type="ECO:0000313" key="5">
    <source>
        <dbReference type="Proteomes" id="UP001501752"/>
    </source>
</evidence>
<proteinExistence type="predicted"/>
<dbReference type="RefSeq" id="WP_345700140.1">
    <property type="nucleotide sequence ID" value="NZ_BAABIS010000001.1"/>
</dbReference>
<evidence type="ECO:0000256" key="1">
    <source>
        <dbReference type="ARBA" id="ARBA00022679"/>
    </source>
</evidence>
<dbReference type="PANTHER" id="PTHR10584">
    <property type="entry name" value="SUGAR KINASE"/>
    <property type="match status" value="1"/>
</dbReference>
<organism evidence="4 5">
    <name type="scientific">Kitasatospora terrestris</name>
    <dbReference type="NCBI Taxonomy" id="258051"/>
    <lineage>
        <taxon>Bacteria</taxon>
        <taxon>Bacillati</taxon>
        <taxon>Actinomycetota</taxon>
        <taxon>Actinomycetes</taxon>
        <taxon>Kitasatosporales</taxon>
        <taxon>Streptomycetaceae</taxon>
        <taxon>Kitasatospora</taxon>
    </lineage>
</organism>
<dbReference type="InterPro" id="IPR029056">
    <property type="entry name" value="Ribokinase-like"/>
</dbReference>
<comment type="caution">
    <text evidence="4">The sequence shown here is derived from an EMBL/GenBank/DDBJ whole genome shotgun (WGS) entry which is preliminary data.</text>
</comment>
<gene>
    <name evidence="4" type="primary">pfkB</name>
    <name evidence="4" type="ORF">GCM10023235_61340</name>
</gene>
<sequence>MTAKRPLLVGTVTLDHLHEGPLGRARPPVTLAWGGVIHNVACAMAARGADPVFVTATYTGDLAPAVAAHLADHRVDWCPLPVDTPLPVFEAELVDGSVADKHFTGQEALDLLAPALLATRPDLLDRASVVVAGTDGHPATLAWLADAAHDRGIPFWLLSADPTEVHKLVPGSRHAGFVSLNARELSNWAGTELADHDAVATAARKLVAPGGHTLVTLGEQGALLVPEDGSTPLHQPAHPVPGRPLTVGAGDILFACLLSARLLRTPWDQALPRATALTAAYLGTPGYAALRTGA</sequence>
<keyword evidence="1" id="KW-0808">Transferase</keyword>
<dbReference type="InterPro" id="IPR011611">
    <property type="entry name" value="PfkB_dom"/>
</dbReference>
<reference evidence="5" key="1">
    <citation type="journal article" date="2019" name="Int. J. Syst. Evol. Microbiol.">
        <title>The Global Catalogue of Microorganisms (GCM) 10K type strain sequencing project: providing services to taxonomists for standard genome sequencing and annotation.</title>
        <authorList>
            <consortium name="The Broad Institute Genomics Platform"/>
            <consortium name="The Broad Institute Genome Sequencing Center for Infectious Disease"/>
            <person name="Wu L."/>
            <person name="Ma J."/>
        </authorList>
    </citation>
    <scope>NUCLEOTIDE SEQUENCE [LARGE SCALE GENOMIC DNA]</scope>
    <source>
        <strain evidence="5">JCM 13006</strain>
    </source>
</reference>
<dbReference type="SUPFAM" id="SSF53613">
    <property type="entry name" value="Ribokinase-like"/>
    <property type="match status" value="1"/>
</dbReference>
<evidence type="ECO:0000256" key="2">
    <source>
        <dbReference type="ARBA" id="ARBA00022777"/>
    </source>
</evidence>
<evidence type="ECO:0000259" key="3">
    <source>
        <dbReference type="Pfam" id="PF00294"/>
    </source>
</evidence>